<evidence type="ECO:0000313" key="3">
    <source>
        <dbReference type="Proteomes" id="UP000184501"/>
    </source>
</evidence>
<name>A0A1M4ZHL8_STRHI</name>
<dbReference type="Proteomes" id="UP000184501">
    <property type="component" value="Unassembled WGS sequence"/>
</dbReference>
<dbReference type="EMBL" id="FQVN01000002">
    <property type="protein sequence ID" value="SHF17302.1"/>
    <property type="molecule type" value="Genomic_DNA"/>
</dbReference>
<dbReference type="Gene3D" id="3.40.50.720">
    <property type="entry name" value="NAD(P)-binding Rossmann-like Domain"/>
    <property type="match status" value="1"/>
</dbReference>
<dbReference type="GO" id="GO:0005840">
    <property type="term" value="C:ribosome"/>
    <property type="evidence" value="ECO:0007669"/>
    <property type="project" value="UniProtKB-KW"/>
</dbReference>
<proteinExistence type="predicted"/>
<dbReference type="PANTHER" id="PTHR37809:SF1">
    <property type="entry name" value="RIBOSOMAL PROTEIN S12 METHYLTHIOTRANSFERASE ACCESSORY FACTOR YCAO"/>
    <property type="match status" value="1"/>
</dbReference>
<dbReference type="Gene3D" id="3.30.160.660">
    <property type="match status" value="1"/>
</dbReference>
<dbReference type="PROSITE" id="PS51664">
    <property type="entry name" value="YCAO"/>
    <property type="match status" value="1"/>
</dbReference>
<sequence length="707" mass="77360">MASWASIVPRADVRIQRSGDHVYVCSSDGPPLRLRFDTPNDAEVEWQDLPDTAVSALVERGLLVPADQPLRRHPSFGASATGAVHVPGEDPLSAAVTAVLGRIGVAVESGLSPRVAAVVLPLSTSEDGLRNLADWSMREKKPVITFAVAGARTYFAVLRPPRTACPACLERRIRATRPDQSLARLPVETLLGAWSDDFWPSSTAAAGLIAHQVVRAMGTGDDDSAEFSETNLVEANLDTCERINHPLLHLPFCPVCADRVPPVRRELRDTSPVSTERSWQRMRRAVDPITGVLSGIRVYEPGEPGSTVDSTVVWGRGGTDTRWFSPVRASCIGGSTKHDPVDARVCAIGEVLERYAAGIYDPARFVRASLSELGPKAVDPRELPLGSEREYEAVRGVLFPYEPDLVIDWVEGVELDTGESRYVPAIAVHLPYVPPNRQERLLHPNSTGTAAGSVLPQAVRGGLLEIVERDAAAVFWYNQLVVPTVDWSTLDPGPARTVLERMRSRGIELVAKDITTDLGIPAMVVLGRIDTPERPVALCGYRADLDLRSCLLGAAQELEHVFCMYWRSRELGGEPSLDEPRDIWDFTTYYCHESRVSLLDFMREGPVRPLSAEAPERLSDVEAMDQVVERLSVAGHHPVAVDITPIDVAECGVSVVHCVVPGLQPVGFSTTFRRLGGRRLYEAPVRMGLRDRELAEHELTPHPIPMG</sequence>
<organism evidence="2 3">
    <name type="scientific">Streptoalloteichus hindustanus</name>
    <dbReference type="NCBI Taxonomy" id="2017"/>
    <lineage>
        <taxon>Bacteria</taxon>
        <taxon>Bacillati</taxon>
        <taxon>Actinomycetota</taxon>
        <taxon>Actinomycetes</taxon>
        <taxon>Pseudonocardiales</taxon>
        <taxon>Pseudonocardiaceae</taxon>
        <taxon>Streptoalloteichus</taxon>
    </lineage>
</organism>
<dbReference type="InterPro" id="IPR003776">
    <property type="entry name" value="YcaO-like_dom"/>
</dbReference>
<keyword evidence="2" id="KW-0689">Ribosomal protein</keyword>
<gene>
    <name evidence="2" type="ORF">SAMN05444320_102735</name>
</gene>
<evidence type="ECO:0000313" key="2">
    <source>
        <dbReference type="EMBL" id="SHF17302.1"/>
    </source>
</evidence>
<keyword evidence="2" id="KW-0808">Transferase</keyword>
<dbReference type="Gene3D" id="3.30.40.250">
    <property type="match status" value="1"/>
</dbReference>
<accession>A0A1M4ZHL8</accession>
<dbReference type="AlphaFoldDB" id="A0A1M4ZHL8"/>
<dbReference type="InterPro" id="IPR022291">
    <property type="entry name" value="Bacteriocin_synth_cyclodeHase"/>
</dbReference>
<protein>
    <submittedName>
        <fullName evidence="2">Ribosomal protein S12 methylthiotransferase accessory factor</fullName>
    </submittedName>
</protein>
<keyword evidence="2" id="KW-0687">Ribonucleoprotein</keyword>
<dbReference type="PANTHER" id="PTHR37809">
    <property type="entry name" value="RIBOSOMAL PROTEIN S12 METHYLTHIOTRANSFERASE ACCESSORY FACTOR YCAO"/>
    <property type="match status" value="1"/>
</dbReference>
<dbReference type="NCBIfam" id="TIGR03604">
    <property type="entry name" value="TOMM_cyclo_SagD"/>
    <property type="match status" value="1"/>
</dbReference>
<feature type="domain" description="YcaO" evidence="1">
    <location>
        <begin position="334"/>
        <end position="705"/>
    </location>
</feature>
<dbReference type="InterPro" id="IPR027624">
    <property type="entry name" value="TOMM_cyclo_SagD"/>
</dbReference>
<keyword evidence="3" id="KW-1185">Reference proteome</keyword>
<dbReference type="GO" id="GO:0016740">
    <property type="term" value="F:transferase activity"/>
    <property type="evidence" value="ECO:0007669"/>
    <property type="project" value="UniProtKB-KW"/>
</dbReference>
<dbReference type="Pfam" id="PF02624">
    <property type="entry name" value="YcaO"/>
    <property type="match status" value="1"/>
</dbReference>
<evidence type="ECO:0000259" key="1">
    <source>
        <dbReference type="PROSITE" id="PS51664"/>
    </source>
</evidence>
<dbReference type="NCBIfam" id="TIGR03882">
    <property type="entry name" value="cyclo_dehyd_2"/>
    <property type="match status" value="1"/>
</dbReference>
<dbReference type="STRING" id="2017.SAMN05444320_102735"/>
<dbReference type="Gene3D" id="3.30.1330.230">
    <property type="match status" value="1"/>
</dbReference>
<reference evidence="2 3" key="1">
    <citation type="submission" date="2016-11" db="EMBL/GenBank/DDBJ databases">
        <authorList>
            <person name="Jaros S."/>
            <person name="Januszkiewicz K."/>
            <person name="Wedrychowicz H."/>
        </authorList>
    </citation>
    <scope>NUCLEOTIDE SEQUENCE [LARGE SCALE GENOMIC DNA]</scope>
    <source>
        <strain evidence="2 3">DSM 44523</strain>
    </source>
</reference>